<reference evidence="1 2" key="1">
    <citation type="submission" date="2018-05" db="EMBL/GenBank/DDBJ databases">
        <title>Genomic Encyclopedia of Type Strains, Phase IV (KMG-V): Genome sequencing to study the core and pangenomes of soil and plant-associated prokaryotes.</title>
        <authorList>
            <person name="Whitman W."/>
        </authorList>
    </citation>
    <scope>NUCLEOTIDE SEQUENCE [LARGE SCALE GENOMIC DNA]</scope>
    <source>
        <strain evidence="1 2">SCZa-39</strain>
    </source>
</reference>
<name>A0ABX5KER1_9BURK</name>
<evidence type="ECO:0000313" key="1">
    <source>
        <dbReference type="EMBL" id="PVX74648.1"/>
    </source>
</evidence>
<keyword evidence="2" id="KW-1185">Reference proteome</keyword>
<protein>
    <submittedName>
        <fullName evidence="1">Uncharacterized protein</fullName>
    </submittedName>
</protein>
<proteinExistence type="predicted"/>
<dbReference type="Proteomes" id="UP000245712">
    <property type="component" value="Unassembled WGS sequence"/>
</dbReference>
<sequence length="206" mass="23720">MKEKTYVDPRVARGRARLMSENSPKRASVELFEALLRRLKPRWRASMTGRDAHKYMQQVEQLLTRHNVFSFGLAREPGHTIVRGFYEQRRPDGGVSLIYLECSSLLPPHMALVLPVEVTAHALQRAFQRLGTMDQTLLHVNLLRAFLTFPLVRPIVEKGRWRQFGLAIEEGIFVGGYDDGTYRVRTFLPAIDNGRPSVWREIHALL</sequence>
<evidence type="ECO:0000313" key="2">
    <source>
        <dbReference type="Proteomes" id="UP000245712"/>
    </source>
</evidence>
<comment type="caution">
    <text evidence="1">The sequence shown here is derived from an EMBL/GenBank/DDBJ whole genome shotgun (WGS) entry which is preliminary data.</text>
</comment>
<gene>
    <name evidence="1" type="ORF">C7402_11979</name>
</gene>
<organism evidence="1 2">
    <name type="scientific">Paraburkholderia unamae</name>
    <dbReference type="NCBI Taxonomy" id="219649"/>
    <lineage>
        <taxon>Bacteria</taxon>
        <taxon>Pseudomonadati</taxon>
        <taxon>Pseudomonadota</taxon>
        <taxon>Betaproteobacteria</taxon>
        <taxon>Burkholderiales</taxon>
        <taxon>Burkholderiaceae</taxon>
        <taxon>Paraburkholderia</taxon>
    </lineage>
</organism>
<dbReference type="EMBL" id="QEOB01000019">
    <property type="protein sequence ID" value="PVX74648.1"/>
    <property type="molecule type" value="Genomic_DNA"/>
</dbReference>
<accession>A0ABX5KER1</accession>